<protein>
    <recommendedName>
        <fullName evidence="5">Adenylosuccinate lyase</fullName>
        <ecNumber evidence="4">4.3.2.2</ecNumber>
    </recommendedName>
    <alternativeName>
        <fullName evidence="9">Adenylosuccinase</fullName>
    </alternativeName>
</protein>
<accession>A0A6J7AG96</accession>
<evidence type="ECO:0000256" key="2">
    <source>
        <dbReference type="ARBA" id="ARBA00004734"/>
    </source>
</evidence>
<evidence type="ECO:0000313" key="12">
    <source>
        <dbReference type="EMBL" id="CAB4831815.1"/>
    </source>
</evidence>
<dbReference type="InterPro" id="IPR000362">
    <property type="entry name" value="Fumarate_lyase_fam"/>
</dbReference>
<dbReference type="PRINTS" id="PR00149">
    <property type="entry name" value="FUMRATELYASE"/>
</dbReference>
<evidence type="ECO:0000256" key="1">
    <source>
        <dbReference type="ARBA" id="ARBA00004706"/>
    </source>
</evidence>
<dbReference type="AlphaFoldDB" id="A0A6J7AG96"/>
<name>A0A6J7AG96_9ZZZZ</name>
<evidence type="ECO:0000256" key="10">
    <source>
        <dbReference type="ARBA" id="ARBA00049115"/>
    </source>
</evidence>
<evidence type="ECO:0000256" key="5">
    <source>
        <dbReference type="ARBA" id="ARBA00017058"/>
    </source>
</evidence>
<dbReference type="Pfam" id="PF10397">
    <property type="entry name" value="ADSL_C"/>
    <property type="match status" value="1"/>
</dbReference>
<dbReference type="CDD" id="cd01360">
    <property type="entry name" value="Adenylsuccinate_lyase_1"/>
    <property type="match status" value="1"/>
</dbReference>
<comment type="catalytic activity">
    <reaction evidence="10">
        <text>N(6)-(1,2-dicarboxyethyl)-AMP = fumarate + AMP</text>
        <dbReference type="Rhea" id="RHEA:16853"/>
        <dbReference type="ChEBI" id="CHEBI:29806"/>
        <dbReference type="ChEBI" id="CHEBI:57567"/>
        <dbReference type="ChEBI" id="CHEBI:456215"/>
        <dbReference type="EC" id="4.3.2.2"/>
    </reaction>
    <physiologicalReaction direction="left-to-right" evidence="10">
        <dbReference type="Rhea" id="RHEA:16854"/>
    </physiologicalReaction>
</comment>
<feature type="domain" description="Adenylosuccinate lyase C-terminal" evidence="11">
    <location>
        <begin position="354"/>
        <end position="432"/>
    </location>
</feature>
<comment type="similarity">
    <text evidence="3">Belongs to the lyase 1 family. Adenylosuccinate lyase subfamily.</text>
</comment>
<dbReference type="SUPFAM" id="SSF48557">
    <property type="entry name" value="L-aspartase-like"/>
    <property type="match status" value="1"/>
</dbReference>
<dbReference type="PRINTS" id="PR00145">
    <property type="entry name" value="ARGSUCLYASE"/>
</dbReference>
<gene>
    <name evidence="12" type="ORF">UFOPK3164_01266</name>
    <name evidence="13" type="ORF">UFOPK3427_00862</name>
    <name evidence="14" type="ORF">UFOPK4112_00845</name>
</gene>
<proteinExistence type="inferred from homology"/>
<dbReference type="EMBL" id="CAFBLT010000001">
    <property type="protein sequence ID" value="CAB4871976.1"/>
    <property type="molecule type" value="Genomic_DNA"/>
</dbReference>
<comment type="catalytic activity">
    <reaction evidence="8">
        <text>(2S)-2-[5-amino-1-(5-phospho-beta-D-ribosyl)imidazole-4-carboxamido]succinate = 5-amino-1-(5-phospho-beta-D-ribosyl)imidazole-4-carboxamide + fumarate</text>
        <dbReference type="Rhea" id="RHEA:23920"/>
        <dbReference type="ChEBI" id="CHEBI:29806"/>
        <dbReference type="ChEBI" id="CHEBI:58443"/>
        <dbReference type="ChEBI" id="CHEBI:58475"/>
        <dbReference type="EC" id="4.3.2.2"/>
    </reaction>
    <physiologicalReaction direction="left-to-right" evidence="8">
        <dbReference type="Rhea" id="RHEA:23921"/>
    </physiologicalReaction>
</comment>
<keyword evidence="7" id="KW-0456">Lyase</keyword>
<dbReference type="PROSITE" id="PS00163">
    <property type="entry name" value="FUMARATE_LYASES"/>
    <property type="match status" value="1"/>
</dbReference>
<dbReference type="GO" id="GO:0006189">
    <property type="term" value="P:'de novo' IMP biosynthetic process"/>
    <property type="evidence" value="ECO:0007669"/>
    <property type="project" value="UniProtKB-UniPathway"/>
</dbReference>
<dbReference type="UniPathway" id="UPA00075">
    <property type="reaction ID" value="UER00336"/>
</dbReference>
<dbReference type="InterPro" id="IPR008948">
    <property type="entry name" value="L-Aspartase-like"/>
</dbReference>
<dbReference type="Pfam" id="PF00206">
    <property type="entry name" value="Lyase_1"/>
    <property type="match status" value="1"/>
</dbReference>
<evidence type="ECO:0000256" key="6">
    <source>
        <dbReference type="ARBA" id="ARBA00022755"/>
    </source>
</evidence>
<evidence type="ECO:0000256" key="4">
    <source>
        <dbReference type="ARBA" id="ARBA00012339"/>
    </source>
</evidence>
<evidence type="ECO:0000313" key="13">
    <source>
        <dbReference type="EMBL" id="CAB4871976.1"/>
    </source>
</evidence>
<dbReference type="GO" id="GO:0044208">
    <property type="term" value="P:'de novo' AMP biosynthetic process"/>
    <property type="evidence" value="ECO:0007669"/>
    <property type="project" value="UniProtKB-UniPathway"/>
</dbReference>
<dbReference type="Gene3D" id="1.10.40.30">
    <property type="entry name" value="Fumarase/aspartase (C-terminal domain)"/>
    <property type="match status" value="1"/>
</dbReference>
<comment type="pathway">
    <text evidence="2">Purine metabolism; AMP biosynthesis via de novo pathway; AMP from IMP: step 2/2.</text>
</comment>
<dbReference type="GO" id="GO:0004018">
    <property type="term" value="F:N6-(1,2-dicarboxyethyl)AMP AMP-lyase (fumarate-forming) activity"/>
    <property type="evidence" value="ECO:0007669"/>
    <property type="project" value="InterPro"/>
</dbReference>
<dbReference type="UniPathway" id="UPA00074">
    <property type="reaction ID" value="UER00132"/>
</dbReference>
<evidence type="ECO:0000259" key="11">
    <source>
        <dbReference type="SMART" id="SM00998"/>
    </source>
</evidence>
<sequence>MIRRYAPEDMAALFSDEARFGAMLEVELLTTEALAEFGVVPREDAVACRTRAPKIDSAFVAQVDEREAITNHDTAAFVDVVQQAIGTPEGAWIHYGLTSSDVVDTALCWQLTKAADLLISASGELVSVLVKRAHELIDVPVVGRTHGMHAEPTTFGAKMALFALAAERDRVRLIRAREAINVGKLSGAVGTYSNIDPEIETFVCQALGLVPVPATQVIARDRHAELLYAIASVGATIEHLATEIRHMARSEVREVEEAFAPGQKGSSAMPHKRNPILSERLCGLARVLRGYLGAGLEDVALWHERDISHSSVERVILPDACLLSLYVLRKATGLIDGLVINAERAEKNLNEGSLGLVYSQSVLLALIDHGMTRDDAYRIVQRAARQSVETSMDFRTVLEADSEVTMSEEELNVAFDLDRMLRHRTRYLEALKGIGSP</sequence>
<evidence type="ECO:0000313" key="14">
    <source>
        <dbReference type="EMBL" id="CAB5019773.1"/>
    </source>
</evidence>
<dbReference type="GO" id="GO:0070626">
    <property type="term" value="F:(S)-2-(5-amino-1-(5-phospho-D-ribosyl)imidazole-4-carboxamido) succinate lyase (fumarate-forming) activity"/>
    <property type="evidence" value="ECO:0007669"/>
    <property type="project" value="TreeGrafter"/>
</dbReference>
<dbReference type="InterPro" id="IPR022761">
    <property type="entry name" value="Fumarate_lyase_N"/>
</dbReference>
<evidence type="ECO:0000256" key="3">
    <source>
        <dbReference type="ARBA" id="ARBA00008273"/>
    </source>
</evidence>
<dbReference type="SMART" id="SM00998">
    <property type="entry name" value="ADSL_C"/>
    <property type="match status" value="1"/>
</dbReference>
<dbReference type="InterPro" id="IPR004769">
    <property type="entry name" value="Pur_lyase"/>
</dbReference>
<comment type="pathway">
    <text evidence="1">Purine metabolism; IMP biosynthesis via de novo pathway; 5-amino-1-(5-phospho-D-ribosyl)imidazole-4-carboxamide from 5-amino-1-(5-phospho-D-ribosyl)imidazole-4-carboxylate: step 2/2.</text>
</comment>
<reference evidence="12" key="1">
    <citation type="submission" date="2020-05" db="EMBL/GenBank/DDBJ databases">
        <authorList>
            <person name="Chiriac C."/>
            <person name="Salcher M."/>
            <person name="Ghai R."/>
            <person name="Kavagutti S V."/>
        </authorList>
    </citation>
    <scope>NUCLEOTIDE SEQUENCE</scope>
</reference>
<dbReference type="NCBIfam" id="TIGR00928">
    <property type="entry name" value="purB"/>
    <property type="match status" value="1"/>
</dbReference>
<organism evidence="12">
    <name type="scientific">freshwater metagenome</name>
    <dbReference type="NCBI Taxonomy" id="449393"/>
    <lineage>
        <taxon>unclassified sequences</taxon>
        <taxon>metagenomes</taxon>
        <taxon>ecological metagenomes</taxon>
    </lineage>
</organism>
<dbReference type="EMBL" id="CAFBPM010000006">
    <property type="protein sequence ID" value="CAB5019773.1"/>
    <property type="molecule type" value="Genomic_DNA"/>
</dbReference>
<dbReference type="PANTHER" id="PTHR43172">
    <property type="entry name" value="ADENYLOSUCCINATE LYASE"/>
    <property type="match status" value="1"/>
</dbReference>
<dbReference type="InterPro" id="IPR020557">
    <property type="entry name" value="Fumarate_lyase_CS"/>
</dbReference>
<dbReference type="Gene3D" id="1.20.200.10">
    <property type="entry name" value="Fumarase/aspartase (Central domain)"/>
    <property type="match status" value="1"/>
</dbReference>
<dbReference type="FunFam" id="1.20.200.10:FF:000008">
    <property type="entry name" value="Adenylosuccinate lyase"/>
    <property type="match status" value="1"/>
</dbReference>
<dbReference type="InterPro" id="IPR019468">
    <property type="entry name" value="AdenyloSucc_lyase_C"/>
</dbReference>
<dbReference type="GO" id="GO:0005829">
    <property type="term" value="C:cytosol"/>
    <property type="evidence" value="ECO:0007669"/>
    <property type="project" value="TreeGrafter"/>
</dbReference>
<keyword evidence="6" id="KW-0658">Purine biosynthesis</keyword>
<evidence type="ECO:0000256" key="7">
    <source>
        <dbReference type="ARBA" id="ARBA00023239"/>
    </source>
</evidence>
<evidence type="ECO:0000256" key="8">
    <source>
        <dbReference type="ARBA" id="ARBA00024477"/>
    </source>
</evidence>
<dbReference type="EMBL" id="CAFABE010000065">
    <property type="protein sequence ID" value="CAB4831815.1"/>
    <property type="molecule type" value="Genomic_DNA"/>
</dbReference>
<dbReference type="PANTHER" id="PTHR43172:SF1">
    <property type="entry name" value="ADENYLOSUCCINATE LYASE"/>
    <property type="match status" value="1"/>
</dbReference>
<evidence type="ECO:0000256" key="9">
    <source>
        <dbReference type="ARBA" id="ARBA00030717"/>
    </source>
</evidence>
<dbReference type="EC" id="4.3.2.2" evidence="4"/>